<feature type="compositionally biased region" description="Polar residues" evidence="6">
    <location>
        <begin position="711"/>
        <end position="728"/>
    </location>
</feature>
<keyword evidence="10" id="KW-1185">Reference proteome</keyword>
<dbReference type="InterPro" id="IPR019786">
    <property type="entry name" value="Zinc_finger_PHD-type_CS"/>
</dbReference>
<dbReference type="Proteomes" id="UP001377567">
    <property type="component" value="Unassembled WGS sequence"/>
</dbReference>
<accession>A0AAV5RWK0</accession>
<feature type="compositionally biased region" description="Polar residues" evidence="6">
    <location>
        <begin position="100"/>
        <end position="112"/>
    </location>
</feature>
<dbReference type="Pfam" id="PF10513">
    <property type="entry name" value="EPL1"/>
    <property type="match status" value="1"/>
</dbReference>
<dbReference type="SUPFAM" id="SSF57903">
    <property type="entry name" value="FYVE/PHD zinc finger"/>
    <property type="match status" value="1"/>
</dbReference>
<keyword evidence="1" id="KW-0479">Metal-binding</keyword>
<evidence type="ECO:0000313" key="10">
    <source>
        <dbReference type="Proteomes" id="UP001377567"/>
    </source>
</evidence>
<dbReference type="Pfam" id="PF13832">
    <property type="entry name" value="zf-HC5HC2H_2"/>
    <property type="match status" value="1"/>
</dbReference>
<dbReference type="AlphaFoldDB" id="A0AAV5RWK0"/>
<dbReference type="EMBL" id="BTGD01000005">
    <property type="protein sequence ID" value="GMM55482.1"/>
    <property type="molecule type" value="Genomic_DNA"/>
</dbReference>
<feature type="domain" description="PHD-type" evidence="7">
    <location>
        <begin position="219"/>
        <end position="268"/>
    </location>
</feature>
<reference evidence="9 10" key="1">
    <citation type="journal article" date="2023" name="Elife">
        <title>Identification of key yeast species and microbe-microbe interactions impacting larval growth of Drosophila in the wild.</title>
        <authorList>
            <person name="Mure A."/>
            <person name="Sugiura Y."/>
            <person name="Maeda R."/>
            <person name="Honda K."/>
            <person name="Sakurai N."/>
            <person name="Takahashi Y."/>
            <person name="Watada M."/>
            <person name="Katoh T."/>
            <person name="Gotoh A."/>
            <person name="Gotoh Y."/>
            <person name="Taniguchi I."/>
            <person name="Nakamura K."/>
            <person name="Hayashi T."/>
            <person name="Katayama T."/>
            <person name="Uemura T."/>
            <person name="Hattori Y."/>
        </authorList>
    </citation>
    <scope>NUCLEOTIDE SEQUENCE [LARGE SCALE GENOMIC DNA]</scope>
    <source>
        <strain evidence="9 10">KH-74</strain>
    </source>
</reference>
<feature type="region of interest" description="Disordered" evidence="6">
    <location>
        <begin position="97"/>
        <end position="127"/>
    </location>
</feature>
<keyword evidence="2" id="KW-0677">Repeat</keyword>
<protein>
    <submittedName>
        <fullName evidence="9">Nto1 protein</fullName>
    </submittedName>
</protein>
<dbReference type="InterPro" id="IPR019787">
    <property type="entry name" value="Znf_PHD-finger"/>
</dbReference>
<evidence type="ECO:0000259" key="7">
    <source>
        <dbReference type="PROSITE" id="PS50016"/>
    </source>
</evidence>
<sequence length="740" mass="84233">MASNNNTSDDGPKLREEKPYEDFYPLLKETDLIPLIFDKECLQDFQTDSRDWLDSKTSNIPQCKQIIFEGKTTTEPLNIGNSVVDFHKPSIKINDLNEYEPQNSDSRNNQSHSKMHTGDADVPSGNYDTYETKIRHRGRRAEMLDISVIEKHSPGLRHFKVQYDMDEQDCLFLEHLHQLYNDFSISELQFEGLMSILEYQWAYIQKHLPIPSPPVVYLDQLCSVCGTEETPTNTIIFCDCCNLAVHQECYGILFIPPGPWLCRACAQKCATLTRPYCCVCPEIGGPLKQTTCGTWVHVWCAVWVRELCFGNWHYLEPVEGIEKIPASRWRLVCSVCKLRNGACVQCSNKNCFTAFHVSCAMKSGFQMTPLKTGSLAEMALGTEKLECFCDKHSLPILDVRERIATVREEFAHSNTFAILDKEITAQNYNPLEDDISNIRRFPIAPMVFAHQLQKVLQTFGVQNINTLRGVSTDICKYWSLKREYNGGAPLFEHTDDKTYSYDLMTEEQIDETVYFGDILSSDLKSLEGLASLVHKRTGVLVDKLAADRVVTELVTAPDRYFLKNVVLKSFITADVFKTITYNLDHLGYSHIIEDCHNCNFSSVSDFRQRLKTTFQEIIYSDSTTRTVRQVMEKASGLVDKLTDGLADGALGSMLQRDFVLDNPANITERQWAGLVIMEEEGLSDAEELSNTEQRALNAVMRSSEQRRNESAKNTQNSKTPSKPQSTGTVKKRRKPKKKGW</sequence>
<dbReference type="CDD" id="cd15492">
    <property type="entry name" value="PHD_BRPF_JADE_like"/>
    <property type="match status" value="1"/>
</dbReference>
<dbReference type="PANTHER" id="PTHR13793">
    <property type="entry name" value="PHD FINGER PROTEINS"/>
    <property type="match status" value="1"/>
</dbReference>
<dbReference type="Pfam" id="PF13831">
    <property type="entry name" value="PHD_2"/>
    <property type="match status" value="1"/>
</dbReference>
<dbReference type="InterPro" id="IPR011011">
    <property type="entry name" value="Znf_FYVE_PHD"/>
</dbReference>
<dbReference type="PROSITE" id="PS51805">
    <property type="entry name" value="EPHD"/>
    <property type="match status" value="1"/>
</dbReference>
<dbReference type="PROSITE" id="PS50016">
    <property type="entry name" value="ZF_PHD_2"/>
    <property type="match status" value="1"/>
</dbReference>
<feature type="compositionally biased region" description="Basic residues" evidence="6">
    <location>
        <begin position="729"/>
        <end position="740"/>
    </location>
</feature>
<dbReference type="InterPro" id="IPR034732">
    <property type="entry name" value="EPHD"/>
</dbReference>
<dbReference type="InterPro" id="IPR013083">
    <property type="entry name" value="Znf_RING/FYVE/PHD"/>
</dbReference>
<evidence type="ECO:0000256" key="4">
    <source>
        <dbReference type="ARBA" id="ARBA00022833"/>
    </source>
</evidence>
<gene>
    <name evidence="9" type="ORF">DAKH74_020980</name>
</gene>
<evidence type="ECO:0000256" key="1">
    <source>
        <dbReference type="ARBA" id="ARBA00022723"/>
    </source>
</evidence>
<proteinExistence type="predicted"/>
<name>A0AAV5RWK0_MAUHU</name>
<dbReference type="Gene3D" id="3.30.40.10">
    <property type="entry name" value="Zinc/RING finger domain, C3HC4 (zinc finger)"/>
    <property type="match status" value="2"/>
</dbReference>
<feature type="domain" description="PHD-type" evidence="8">
    <location>
        <begin position="274"/>
        <end position="393"/>
    </location>
</feature>
<dbReference type="InterPro" id="IPR019542">
    <property type="entry name" value="Enhancer_polycomb-like_N"/>
</dbReference>
<dbReference type="SMART" id="SM00249">
    <property type="entry name" value="PHD"/>
    <property type="match status" value="2"/>
</dbReference>
<dbReference type="InterPro" id="IPR050701">
    <property type="entry name" value="Histone_Mod_Regulator"/>
</dbReference>
<feature type="region of interest" description="Disordered" evidence="6">
    <location>
        <begin position="697"/>
        <end position="740"/>
    </location>
</feature>
<dbReference type="InterPro" id="IPR001965">
    <property type="entry name" value="Znf_PHD"/>
</dbReference>
<keyword evidence="3 5" id="KW-0863">Zinc-finger</keyword>
<evidence type="ECO:0000313" key="9">
    <source>
        <dbReference type="EMBL" id="GMM55482.1"/>
    </source>
</evidence>
<dbReference type="GO" id="GO:0006357">
    <property type="term" value="P:regulation of transcription by RNA polymerase II"/>
    <property type="evidence" value="ECO:0007669"/>
    <property type="project" value="TreeGrafter"/>
</dbReference>
<evidence type="ECO:0000256" key="6">
    <source>
        <dbReference type="SAM" id="MobiDB-lite"/>
    </source>
</evidence>
<evidence type="ECO:0000256" key="5">
    <source>
        <dbReference type="PROSITE-ProRule" id="PRU00146"/>
    </source>
</evidence>
<dbReference type="PROSITE" id="PS01359">
    <property type="entry name" value="ZF_PHD_1"/>
    <property type="match status" value="1"/>
</dbReference>
<dbReference type="GO" id="GO:0008270">
    <property type="term" value="F:zinc ion binding"/>
    <property type="evidence" value="ECO:0007669"/>
    <property type="project" value="UniProtKB-KW"/>
</dbReference>
<keyword evidence="4" id="KW-0862">Zinc</keyword>
<evidence type="ECO:0000256" key="2">
    <source>
        <dbReference type="ARBA" id="ARBA00022737"/>
    </source>
</evidence>
<evidence type="ECO:0000256" key="3">
    <source>
        <dbReference type="ARBA" id="ARBA00022771"/>
    </source>
</evidence>
<evidence type="ECO:0000259" key="8">
    <source>
        <dbReference type="PROSITE" id="PS51805"/>
    </source>
</evidence>
<organism evidence="9 10">
    <name type="scientific">Maudiozyma humilis</name>
    <name type="common">Sour dough yeast</name>
    <name type="synonym">Kazachstania humilis</name>
    <dbReference type="NCBI Taxonomy" id="51915"/>
    <lineage>
        <taxon>Eukaryota</taxon>
        <taxon>Fungi</taxon>
        <taxon>Dikarya</taxon>
        <taxon>Ascomycota</taxon>
        <taxon>Saccharomycotina</taxon>
        <taxon>Saccharomycetes</taxon>
        <taxon>Saccharomycetales</taxon>
        <taxon>Saccharomycetaceae</taxon>
        <taxon>Maudiozyma</taxon>
    </lineage>
</organism>
<comment type="caution">
    <text evidence="9">The sequence shown here is derived from an EMBL/GenBank/DDBJ whole genome shotgun (WGS) entry which is preliminary data.</text>
</comment>
<dbReference type="PANTHER" id="PTHR13793:SF107">
    <property type="entry name" value="BROMODOMAIN-CONTAINING PROTEIN HOMOLOG"/>
    <property type="match status" value="1"/>
</dbReference>